<keyword evidence="1" id="KW-0812">Transmembrane</keyword>
<keyword evidence="4" id="KW-1185">Reference proteome</keyword>
<feature type="domain" description="YdbS-like PH" evidence="2">
    <location>
        <begin position="403"/>
        <end position="479"/>
    </location>
</feature>
<dbReference type="InterPro" id="IPR005182">
    <property type="entry name" value="YdbS-like_PH"/>
</dbReference>
<dbReference type="PIRSF" id="PIRSF026631">
    <property type="entry name" value="UCP026631"/>
    <property type="match status" value="1"/>
</dbReference>
<name>A0A7W7LMH9_9ACTN</name>
<gene>
    <name evidence="3" type="ORF">FHS39_001302</name>
</gene>
<feature type="transmembrane region" description="Helical" evidence="1">
    <location>
        <begin position="47"/>
        <end position="69"/>
    </location>
</feature>
<proteinExistence type="predicted"/>
<sequence length="492" mass="51741">MNGISEPSGARWRATDPRTLVAHCAWMGAPLGSLALTAAAAGGRPDARAWITLGVLAAVCAGITGAGLVTWRRTRYRVTADSLELRSGLFTRRVRAIPLHRIRNVDLTAGPVQRLLGLTVLRAGTGGGGAGLKLEALSRPAAERLRAELLARAGSAGAPDPVLSVGDPRWLRYAPLTFWVFGGVFAAAGAVWRVLDGMGVKPWKIGFVRRAAEDFGNSALWLTIPLALLAITALGAAGAVVLYAENWARFRLEWADAATLRVRHGLFTTRAVSIERARLRGVALREPLLLRAGGGATVRAVAGGLGNREENRKRSVILPPAPRAEALRVCEGVFGAGRAGALLPHPRVALRRRVVRGLVWCVLPVGAALAVTGALFAPVLLGCAAAWAVAGTAAVGALARDAYRSLGHAVRGRHLVLRSGTFTRETVTLDRSAVLAWTFTDTPFSRRAGVVTATAAVAAGEEAYRVRDMAAAEAPRFAEAVTPGVLAEFLAV</sequence>
<evidence type="ECO:0000256" key="1">
    <source>
        <dbReference type="SAM" id="Phobius"/>
    </source>
</evidence>
<keyword evidence="1" id="KW-0472">Membrane</keyword>
<feature type="domain" description="YdbS-like PH" evidence="2">
    <location>
        <begin position="256"/>
        <end position="328"/>
    </location>
</feature>
<reference evidence="3 4" key="1">
    <citation type="submission" date="2020-08" db="EMBL/GenBank/DDBJ databases">
        <title>Genomic Encyclopedia of Type Strains, Phase III (KMG-III): the genomes of soil and plant-associated and newly described type strains.</title>
        <authorList>
            <person name="Whitman W."/>
        </authorList>
    </citation>
    <scope>NUCLEOTIDE SEQUENCE [LARGE SCALE GENOMIC DNA]</scope>
    <source>
        <strain evidence="3 4">CECT 3266</strain>
    </source>
</reference>
<evidence type="ECO:0000259" key="2">
    <source>
        <dbReference type="Pfam" id="PF03703"/>
    </source>
</evidence>
<evidence type="ECO:0000313" key="4">
    <source>
        <dbReference type="Proteomes" id="UP000556084"/>
    </source>
</evidence>
<feature type="transmembrane region" description="Helical" evidence="1">
    <location>
        <begin position="176"/>
        <end position="195"/>
    </location>
</feature>
<feature type="transmembrane region" description="Helical" evidence="1">
    <location>
        <begin position="219"/>
        <end position="244"/>
    </location>
</feature>
<feature type="domain" description="YdbS-like PH" evidence="2">
    <location>
        <begin position="71"/>
        <end position="148"/>
    </location>
</feature>
<organism evidence="3 4">
    <name type="scientific">Streptomyces olivoverticillatus</name>
    <dbReference type="NCBI Taxonomy" id="66427"/>
    <lineage>
        <taxon>Bacteria</taxon>
        <taxon>Bacillati</taxon>
        <taxon>Actinomycetota</taxon>
        <taxon>Actinomycetes</taxon>
        <taxon>Kitasatosporales</taxon>
        <taxon>Streptomycetaceae</taxon>
        <taxon>Streptomyces</taxon>
    </lineage>
</organism>
<dbReference type="PANTHER" id="PTHR34473:SF2">
    <property type="entry name" value="UPF0699 TRANSMEMBRANE PROTEIN YDBT"/>
    <property type="match status" value="1"/>
</dbReference>
<dbReference type="PANTHER" id="PTHR34473">
    <property type="entry name" value="UPF0699 TRANSMEMBRANE PROTEIN YDBS"/>
    <property type="match status" value="1"/>
</dbReference>
<keyword evidence="1" id="KW-1133">Transmembrane helix</keyword>
<protein>
    <submittedName>
        <fullName evidence="3">Putative membrane protein</fullName>
    </submittedName>
</protein>
<dbReference type="AlphaFoldDB" id="A0A7W7LMH9"/>
<dbReference type="RefSeq" id="WP_184347186.1">
    <property type="nucleotide sequence ID" value="NZ_JACHJH010000002.1"/>
</dbReference>
<comment type="caution">
    <text evidence="3">The sequence shown here is derived from an EMBL/GenBank/DDBJ whole genome shotgun (WGS) entry which is preliminary data.</text>
</comment>
<feature type="transmembrane region" description="Helical" evidence="1">
    <location>
        <begin position="20"/>
        <end position="41"/>
    </location>
</feature>
<evidence type="ECO:0000313" key="3">
    <source>
        <dbReference type="EMBL" id="MBB4892291.1"/>
    </source>
</evidence>
<dbReference type="EMBL" id="JACHJH010000002">
    <property type="protein sequence ID" value="MBB4892291.1"/>
    <property type="molecule type" value="Genomic_DNA"/>
</dbReference>
<dbReference type="Proteomes" id="UP000556084">
    <property type="component" value="Unassembled WGS sequence"/>
</dbReference>
<dbReference type="Pfam" id="PF03703">
    <property type="entry name" value="bPH_2"/>
    <property type="match status" value="3"/>
</dbReference>
<dbReference type="InterPro" id="IPR014529">
    <property type="entry name" value="UCP026631"/>
</dbReference>
<accession>A0A7W7LMH9</accession>
<feature type="transmembrane region" description="Helical" evidence="1">
    <location>
        <begin position="357"/>
        <end position="378"/>
    </location>
</feature>